<dbReference type="PANTHER" id="PTHR42711:SF17">
    <property type="entry name" value="ABC TRANSPORTER ATP-BINDING PROTEIN"/>
    <property type="match status" value="1"/>
</dbReference>
<evidence type="ECO:0000313" key="7">
    <source>
        <dbReference type="EMBL" id="TKK90408.1"/>
    </source>
</evidence>
<gene>
    <name evidence="7" type="ORF">FDA94_05230</name>
</gene>
<dbReference type="PANTHER" id="PTHR42711">
    <property type="entry name" value="ABC TRANSPORTER ATP-BINDING PROTEIN"/>
    <property type="match status" value="1"/>
</dbReference>
<sequence length="296" mass="31112">MDAINVEGVAKRYGPVRAIEHASLRVPAGQVVAVLGPNGAGKSTLIGMMLGLVAPDAGQVELLGQTPAEAAARGLVGAMIQQGELVPNLTVREVVGFVRGLYPESMPLDEVLELAGLTDLARRRTGRLSGGQTQRVRFAMAVAGAPRILVLDEPTAALDVEARRAFWMAIRRYAEGGRTVLFATHHLEEADENADRVVVVSRGRIVADATPAEIKRRAGGRTVRFRLGDQPAVGLEGLPQVTAVEVGGGFVTLHTADPDTVVASLYSTGLTIRDLEITTPALEDAFISLTAGGPAC</sequence>
<dbReference type="Pfam" id="PF13732">
    <property type="entry name" value="DrrA1-3_C"/>
    <property type="match status" value="1"/>
</dbReference>
<evidence type="ECO:0000256" key="1">
    <source>
        <dbReference type="ARBA" id="ARBA00004202"/>
    </source>
</evidence>
<dbReference type="SUPFAM" id="SSF52540">
    <property type="entry name" value="P-loop containing nucleoside triphosphate hydrolases"/>
    <property type="match status" value="1"/>
</dbReference>
<dbReference type="Proteomes" id="UP000308705">
    <property type="component" value="Unassembled WGS sequence"/>
</dbReference>
<dbReference type="Gene3D" id="3.40.50.300">
    <property type="entry name" value="P-loop containing nucleotide triphosphate hydrolases"/>
    <property type="match status" value="1"/>
</dbReference>
<dbReference type="CDD" id="cd03230">
    <property type="entry name" value="ABC_DR_subfamily_A"/>
    <property type="match status" value="1"/>
</dbReference>
<proteinExistence type="predicted"/>
<dbReference type="PROSITE" id="PS50893">
    <property type="entry name" value="ABC_TRANSPORTER_2"/>
    <property type="match status" value="1"/>
</dbReference>
<dbReference type="GO" id="GO:0016887">
    <property type="term" value="F:ATP hydrolysis activity"/>
    <property type="evidence" value="ECO:0007669"/>
    <property type="project" value="InterPro"/>
</dbReference>
<evidence type="ECO:0000256" key="3">
    <source>
        <dbReference type="ARBA" id="ARBA00022741"/>
    </source>
</evidence>
<protein>
    <submittedName>
        <fullName evidence="7">ABC transporter ATP-binding protein</fullName>
    </submittedName>
</protein>
<keyword evidence="5" id="KW-0046">Antibiotic resistance</keyword>
<name>A0A4U3MLC9_9ACTN</name>
<dbReference type="RefSeq" id="WP_137245881.1">
    <property type="nucleotide sequence ID" value="NZ_SZQA01000003.1"/>
</dbReference>
<evidence type="ECO:0000259" key="6">
    <source>
        <dbReference type="PROSITE" id="PS50893"/>
    </source>
</evidence>
<keyword evidence="3" id="KW-0547">Nucleotide-binding</keyword>
<dbReference type="InterPro" id="IPR003439">
    <property type="entry name" value="ABC_transporter-like_ATP-bd"/>
</dbReference>
<organism evidence="7 8">
    <name type="scientific">Herbidospora galbida</name>
    <dbReference type="NCBI Taxonomy" id="2575442"/>
    <lineage>
        <taxon>Bacteria</taxon>
        <taxon>Bacillati</taxon>
        <taxon>Actinomycetota</taxon>
        <taxon>Actinomycetes</taxon>
        <taxon>Streptosporangiales</taxon>
        <taxon>Streptosporangiaceae</taxon>
        <taxon>Herbidospora</taxon>
    </lineage>
</organism>
<dbReference type="GO" id="GO:0005524">
    <property type="term" value="F:ATP binding"/>
    <property type="evidence" value="ECO:0007669"/>
    <property type="project" value="UniProtKB-KW"/>
</dbReference>
<dbReference type="InterPro" id="IPR050763">
    <property type="entry name" value="ABC_transporter_ATP-binding"/>
</dbReference>
<dbReference type="SMART" id="SM00382">
    <property type="entry name" value="AAA"/>
    <property type="match status" value="1"/>
</dbReference>
<comment type="caution">
    <text evidence="7">The sequence shown here is derived from an EMBL/GenBank/DDBJ whole genome shotgun (WGS) entry which is preliminary data.</text>
</comment>
<dbReference type="OrthoDB" id="9804819at2"/>
<reference evidence="7 8" key="1">
    <citation type="submission" date="2019-04" db="EMBL/GenBank/DDBJ databases">
        <title>Herbidospora sp. NEAU-GS14.nov., a novel actinomycete isolated from soil.</title>
        <authorList>
            <person name="Han L."/>
        </authorList>
    </citation>
    <scope>NUCLEOTIDE SEQUENCE [LARGE SCALE GENOMIC DNA]</scope>
    <source>
        <strain evidence="7 8">NEAU-GS14</strain>
    </source>
</reference>
<dbReference type="InterPro" id="IPR025302">
    <property type="entry name" value="DrrA1/2-like_C"/>
</dbReference>
<keyword evidence="4 7" id="KW-0067">ATP-binding</keyword>
<keyword evidence="2" id="KW-0813">Transport</keyword>
<dbReference type="Pfam" id="PF00005">
    <property type="entry name" value="ABC_tran"/>
    <property type="match status" value="1"/>
</dbReference>
<dbReference type="GO" id="GO:0046677">
    <property type="term" value="P:response to antibiotic"/>
    <property type="evidence" value="ECO:0007669"/>
    <property type="project" value="UniProtKB-KW"/>
</dbReference>
<accession>A0A4U3MLC9</accession>
<evidence type="ECO:0000313" key="8">
    <source>
        <dbReference type="Proteomes" id="UP000308705"/>
    </source>
</evidence>
<evidence type="ECO:0000256" key="5">
    <source>
        <dbReference type="ARBA" id="ARBA00023251"/>
    </source>
</evidence>
<evidence type="ECO:0000256" key="4">
    <source>
        <dbReference type="ARBA" id="ARBA00022840"/>
    </source>
</evidence>
<dbReference type="AlphaFoldDB" id="A0A4U3MLC9"/>
<dbReference type="GO" id="GO:0005886">
    <property type="term" value="C:plasma membrane"/>
    <property type="evidence" value="ECO:0007669"/>
    <property type="project" value="UniProtKB-SubCell"/>
</dbReference>
<comment type="subcellular location">
    <subcellularLocation>
        <location evidence="1">Cell membrane</location>
        <topology evidence="1">Peripheral membrane protein</topology>
    </subcellularLocation>
</comment>
<dbReference type="EMBL" id="SZQA01000003">
    <property type="protein sequence ID" value="TKK90408.1"/>
    <property type="molecule type" value="Genomic_DNA"/>
</dbReference>
<dbReference type="InterPro" id="IPR027417">
    <property type="entry name" value="P-loop_NTPase"/>
</dbReference>
<evidence type="ECO:0000256" key="2">
    <source>
        <dbReference type="ARBA" id="ARBA00022448"/>
    </source>
</evidence>
<feature type="domain" description="ABC transporter" evidence="6">
    <location>
        <begin position="4"/>
        <end position="227"/>
    </location>
</feature>
<keyword evidence="8" id="KW-1185">Reference proteome</keyword>
<dbReference type="InterPro" id="IPR003593">
    <property type="entry name" value="AAA+_ATPase"/>
</dbReference>